<comment type="catalytic activity">
    <reaction evidence="1">
        <text>ATP + protein L-histidine = ADP + protein N-phospho-L-histidine.</text>
        <dbReference type="EC" id="2.7.13.3"/>
    </reaction>
</comment>
<dbReference type="EC" id="2.7.13.3" evidence="2"/>
<keyword evidence="9" id="KW-0812">Transmembrane</keyword>
<evidence type="ECO:0000256" key="5">
    <source>
        <dbReference type="ARBA" id="ARBA00022741"/>
    </source>
</evidence>
<proteinExistence type="predicted"/>
<keyword evidence="5" id="KW-0547">Nucleotide-binding</keyword>
<dbReference type="Pfam" id="PF13181">
    <property type="entry name" value="TPR_8"/>
    <property type="match status" value="1"/>
</dbReference>
<dbReference type="GO" id="GO:0030295">
    <property type="term" value="F:protein kinase activator activity"/>
    <property type="evidence" value="ECO:0007669"/>
    <property type="project" value="TreeGrafter"/>
</dbReference>
<organism evidence="11 12">
    <name type="scientific">Marinoscillum furvescens DSM 4134</name>
    <dbReference type="NCBI Taxonomy" id="1122208"/>
    <lineage>
        <taxon>Bacteria</taxon>
        <taxon>Pseudomonadati</taxon>
        <taxon>Bacteroidota</taxon>
        <taxon>Cytophagia</taxon>
        <taxon>Cytophagales</taxon>
        <taxon>Reichenbachiellaceae</taxon>
        <taxon>Marinoscillum</taxon>
    </lineage>
</organism>
<keyword evidence="4" id="KW-0808">Transferase</keyword>
<dbReference type="CDD" id="cd00082">
    <property type="entry name" value="HisKA"/>
    <property type="match status" value="1"/>
</dbReference>
<dbReference type="InterPro" id="IPR036890">
    <property type="entry name" value="HATPase_C_sf"/>
</dbReference>
<protein>
    <recommendedName>
        <fullName evidence="2">histidine kinase</fullName>
        <ecNumber evidence="2">2.7.13.3</ecNumber>
    </recommendedName>
</protein>
<dbReference type="Gene3D" id="3.30.565.10">
    <property type="entry name" value="Histidine kinase-like ATPase, C-terminal domain"/>
    <property type="match status" value="1"/>
</dbReference>
<evidence type="ECO:0000259" key="10">
    <source>
        <dbReference type="PROSITE" id="PS50109"/>
    </source>
</evidence>
<dbReference type="GO" id="GO:0000155">
    <property type="term" value="F:phosphorelay sensor kinase activity"/>
    <property type="evidence" value="ECO:0007669"/>
    <property type="project" value="InterPro"/>
</dbReference>
<feature type="transmembrane region" description="Helical" evidence="9">
    <location>
        <begin position="452"/>
        <end position="471"/>
    </location>
</feature>
<dbReference type="SMART" id="SM00387">
    <property type="entry name" value="HATPase_c"/>
    <property type="match status" value="1"/>
</dbReference>
<name>A0A3D9L774_MARFU</name>
<evidence type="ECO:0000256" key="9">
    <source>
        <dbReference type="SAM" id="Phobius"/>
    </source>
</evidence>
<evidence type="ECO:0000256" key="7">
    <source>
        <dbReference type="ARBA" id="ARBA00022840"/>
    </source>
</evidence>
<keyword evidence="3" id="KW-0597">Phosphoprotein</keyword>
<dbReference type="SUPFAM" id="SSF47384">
    <property type="entry name" value="Homodimeric domain of signal transducing histidine kinase"/>
    <property type="match status" value="1"/>
</dbReference>
<dbReference type="Pfam" id="PF13424">
    <property type="entry name" value="TPR_12"/>
    <property type="match status" value="1"/>
</dbReference>
<dbReference type="InterPro" id="IPR004358">
    <property type="entry name" value="Sig_transdc_His_kin-like_C"/>
</dbReference>
<dbReference type="OrthoDB" id="1523646at2"/>
<dbReference type="Gene3D" id="1.10.287.130">
    <property type="match status" value="1"/>
</dbReference>
<dbReference type="InterPro" id="IPR036097">
    <property type="entry name" value="HisK_dim/P_sf"/>
</dbReference>
<keyword evidence="12" id="KW-1185">Reference proteome</keyword>
<dbReference type="GO" id="GO:0000156">
    <property type="term" value="F:phosphorelay response regulator activity"/>
    <property type="evidence" value="ECO:0007669"/>
    <property type="project" value="TreeGrafter"/>
</dbReference>
<gene>
    <name evidence="11" type="ORF">C7460_103248</name>
</gene>
<dbReference type="SMART" id="SM00028">
    <property type="entry name" value="TPR"/>
    <property type="match status" value="7"/>
</dbReference>
<comment type="caution">
    <text evidence="11">The sequence shown here is derived from an EMBL/GenBank/DDBJ whole genome shotgun (WGS) entry which is preliminary data.</text>
</comment>
<sequence length="714" mass="81208">MKQKLTFVHLFNFPLKKFLFSFCMVFISSGSLSAQRTEFLDSLHEATRSEDSHVRLNAYARLIQEYAMKGNMERALEFGDSVIRKTSTDETSLGYAKLLSNLGICYRIVGKFDSSAHYFYQSYMLAEQEGYRQSQALTMTNLSSLLSDFNQYDSSIALLKRAIPILTELQDSLGMANAYNNLGNKYSTLGDHAAALRNQFVALNIYEGLAAWRNYLVCLISLGNTYKNMNDLENSVVYYQQALSGDSLLTDEYLGNIYVNWAESLLKMQKPEEAIGKLNLCMQHWSESNCFLMYPLAHKAQAYLDLGVLDSTRYYAEKSMKEAQSCKERSVVSANQIVLGNYYAELGRKAKAQRLWEKAYSIADSVGRTDLKRDASRALYEYYKEGKDWEKSLVYLEKFKSASDSLLNKEQIQNTAKLETEFAFQQDKKEMEFAIASEQARADRAESERRNLFVLVLVIVVFLIVVVYLINRNRLNERRSKIILNEQNAQLEALNNAKEKMISLLSHDIRNPLFGLEGSLNMLLEGGLDEERFRQSVIQTRHRLRSVSEFLDNMLKWAKSQLSGINPQFRNVDASQLMKDTIELLHTSIAAKELKVENNLNEKVFVRADAEMIQTVIRNVLSNAVKYTPRGNKITLNLEEMPGEFLFSIEDEGIGLPDEDIFDLGATFDSGTEGEAGTGLGLSLSREFVETHQGKIWAEPHGNGTVVKFTLPRN</sequence>
<dbReference type="Pfam" id="PF00512">
    <property type="entry name" value="HisKA"/>
    <property type="match status" value="1"/>
</dbReference>
<dbReference type="InterPro" id="IPR019734">
    <property type="entry name" value="TPR_rpt"/>
</dbReference>
<dbReference type="InterPro" id="IPR003661">
    <property type="entry name" value="HisK_dim/P_dom"/>
</dbReference>
<keyword evidence="8" id="KW-0902">Two-component regulatory system</keyword>
<dbReference type="EMBL" id="QREG01000003">
    <property type="protein sequence ID" value="REE01731.1"/>
    <property type="molecule type" value="Genomic_DNA"/>
</dbReference>
<evidence type="ECO:0000256" key="8">
    <source>
        <dbReference type="ARBA" id="ARBA00023012"/>
    </source>
</evidence>
<dbReference type="GO" id="GO:0005524">
    <property type="term" value="F:ATP binding"/>
    <property type="evidence" value="ECO:0007669"/>
    <property type="project" value="UniProtKB-KW"/>
</dbReference>
<dbReference type="Gene3D" id="1.25.40.10">
    <property type="entry name" value="Tetratricopeptide repeat domain"/>
    <property type="match status" value="3"/>
</dbReference>
<keyword evidence="7" id="KW-0067">ATP-binding</keyword>
<dbReference type="InterPro" id="IPR011990">
    <property type="entry name" value="TPR-like_helical_dom_sf"/>
</dbReference>
<reference evidence="11 12" key="1">
    <citation type="submission" date="2018-07" db="EMBL/GenBank/DDBJ databases">
        <title>Genomic Encyclopedia of Type Strains, Phase IV (KMG-IV): sequencing the most valuable type-strain genomes for metagenomic binning, comparative biology and taxonomic classification.</title>
        <authorList>
            <person name="Goeker M."/>
        </authorList>
    </citation>
    <scope>NUCLEOTIDE SEQUENCE [LARGE SCALE GENOMIC DNA]</scope>
    <source>
        <strain evidence="11 12">DSM 4134</strain>
    </source>
</reference>
<dbReference type="AlphaFoldDB" id="A0A3D9L774"/>
<evidence type="ECO:0000313" key="11">
    <source>
        <dbReference type="EMBL" id="REE01731.1"/>
    </source>
</evidence>
<dbReference type="SMART" id="SM00388">
    <property type="entry name" value="HisKA"/>
    <property type="match status" value="1"/>
</dbReference>
<evidence type="ECO:0000256" key="1">
    <source>
        <dbReference type="ARBA" id="ARBA00000085"/>
    </source>
</evidence>
<dbReference type="RefSeq" id="WP_115867007.1">
    <property type="nucleotide sequence ID" value="NZ_QREG01000003.1"/>
</dbReference>
<keyword evidence="9" id="KW-0472">Membrane</keyword>
<dbReference type="PROSITE" id="PS50109">
    <property type="entry name" value="HIS_KIN"/>
    <property type="match status" value="1"/>
</dbReference>
<evidence type="ECO:0000256" key="4">
    <source>
        <dbReference type="ARBA" id="ARBA00022679"/>
    </source>
</evidence>
<dbReference type="GO" id="GO:0007234">
    <property type="term" value="P:osmosensory signaling via phosphorelay pathway"/>
    <property type="evidence" value="ECO:0007669"/>
    <property type="project" value="TreeGrafter"/>
</dbReference>
<dbReference type="SUPFAM" id="SSF48452">
    <property type="entry name" value="TPR-like"/>
    <property type="match status" value="2"/>
</dbReference>
<dbReference type="SUPFAM" id="SSF55874">
    <property type="entry name" value="ATPase domain of HSP90 chaperone/DNA topoisomerase II/histidine kinase"/>
    <property type="match status" value="1"/>
</dbReference>
<dbReference type="PANTHER" id="PTHR42878">
    <property type="entry name" value="TWO-COMPONENT HISTIDINE KINASE"/>
    <property type="match status" value="1"/>
</dbReference>
<dbReference type="InterPro" id="IPR005467">
    <property type="entry name" value="His_kinase_dom"/>
</dbReference>
<evidence type="ECO:0000313" key="12">
    <source>
        <dbReference type="Proteomes" id="UP000256779"/>
    </source>
</evidence>
<keyword evidence="6 11" id="KW-0418">Kinase</keyword>
<dbReference type="PRINTS" id="PR00344">
    <property type="entry name" value="BCTRLSENSOR"/>
</dbReference>
<evidence type="ECO:0000256" key="6">
    <source>
        <dbReference type="ARBA" id="ARBA00022777"/>
    </source>
</evidence>
<dbReference type="Proteomes" id="UP000256779">
    <property type="component" value="Unassembled WGS sequence"/>
</dbReference>
<evidence type="ECO:0000256" key="2">
    <source>
        <dbReference type="ARBA" id="ARBA00012438"/>
    </source>
</evidence>
<dbReference type="InterPro" id="IPR050351">
    <property type="entry name" value="BphY/WalK/GraS-like"/>
</dbReference>
<dbReference type="PANTHER" id="PTHR42878:SF7">
    <property type="entry name" value="SENSOR HISTIDINE KINASE GLRK"/>
    <property type="match status" value="1"/>
</dbReference>
<accession>A0A3D9L774</accession>
<keyword evidence="9" id="KW-1133">Transmembrane helix</keyword>
<dbReference type="InterPro" id="IPR003594">
    <property type="entry name" value="HATPase_dom"/>
</dbReference>
<dbReference type="Pfam" id="PF02518">
    <property type="entry name" value="HATPase_c"/>
    <property type="match status" value="1"/>
</dbReference>
<evidence type="ECO:0000256" key="3">
    <source>
        <dbReference type="ARBA" id="ARBA00022553"/>
    </source>
</evidence>
<feature type="domain" description="Histidine kinase" evidence="10">
    <location>
        <begin position="504"/>
        <end position="714"/>
    </location>
</feature>